<organism evidence="8 9">
    <name type="scientific">Heterodermia speciosa</name>
    <dbReference type="NCBI Taxonomy" id="116794"/>
    <lineage>
        <taxon>Eukaryota</taxon>
        <taxon>Fungi</taxon>
        <taxon>Dikarya</taxon>
        <taxon>Ascomycota</taxon>
        <taxon>Pezizomycotina</taxon>
        <taxon>Lecanoromycetes</taxon>
        <taxon>OSLEUM clade</taxon>
        <taxon>Lecanoromycetidae</taxon>
        <taxon>Caliciales</taxon>
        <taxon>Physciaceae</taxon>
        <taxon>Heterodermia</taxon>
    </lineage>
</organism>
<dbReference type="InterPro" id="IPR020846">
    <property type="entry name" value="MFS_dom"/>
</dbReference>
<dbReference type="SUPFAM" id="SSF103473">
    <property type="entry name" value="MFS general substrate transporter"/>
    <property type="match status" value="1"/>
</dbReference>
<feature type="transmembrane region" description="Helical" evidence="6">
    <location>
        <begin position="520"/>
        <end position="544"/>
    </location>
</feature>
<dbReference type="AlphaFoldDB" id="A0A8H3EPU1"/>
<dbReference type="PROSITE" id="PS50850">
    <property type="entry name" value="MFS"/>
    <property type="match status" value="1"/>
</dbReference>
<evidence type="ECO:0000256" key="4">
    <source>
        <dbReference type="ARBA" id="ARBA00023136"/>
    </source>
</evidence>
<feature type="transmembrane region" description="Helical" evidence="6">
    <location>
        <begin position="100"/>
        <end position="119"/>
    </location>
</feature>
<feature type="compositionally biased region" description="Polar residues" evidence="5">
    <location>
        <begin position="16"/>
        <end position="33"/>
    </location>
</feature>
<evidence type="ECO:0000256" key="6">
    <source>
        <dbReference type="SAM" id="Phobius"/>
    </source>
</evidence>
<dbReference type="GO" id="GO:0022857">
    <property type="term" value="F:transmembrane transporter activity"/>
    <property type="evidence" value="ECO:0007669"/>
    <property type="project" value="InterPro"/>
</dbReference>
<dbReference type="EMBL" id="CAJPDS010000008">
    <property type="protein sequence ID" value="CAF9909912.1"/>
    <property type="molecule type" value="Genomic_DNA"/>
</dbReference>
<dbReference type="Gene3D" id="1.20.1250.20">
    <property type="entry name" value="MFS general substrate transporter like domains"/>
    <property type="match status" value="1"/>
</dbReference>
<feature type="domain" description="Major facilitator superfamily (MFS) profile" evidence="7">
    <location>
        <begin position="101"/>
        <end position="577"/>
    </location>
</feature>
<evidence type="ECO:0000259" key="7">
    <source>
        <dbReference type="PROSITE" id="PS50850"/>
    </source>
</evidence>
<keyword evidence="9" id="KW-1185">Reference proteome</keyword>
<evidence type="ECO:0000313" key="8">
    <source>
        <dbReference type="EMBL" id="CAF9909912.1"/>
    </source>
</evidence>
<name>A0A8H3EPU1_9LECA</name>
<evidence type="ECO:0000256" key="2">
    <source>
        <dbReference type="ARBA" id="ARBA00022692"/>
    </source>
</evidence>
<dbReference type="PANTHER" id="PTHR23507:SF40">
    <property type="entry name" value="TETRACYCLINE-EFFLUX TRANSPORTER"/>
    <property type="match status" value="1"/>
</dbReference>
<dbReference type="InterPro" id="IPR011701">
    <property type="entry name" value="MFS"/>
</dbReference>
<feature type="transmembrane region" description="Helical" evidence="6">
    <location>
        <begin position="164"/>
        <end position="183"/>
    </location>
</feature>
<feature type="transmembrane region" description="Helical" evidence="6">
    <location>
        <begin position="380"/>
        <end position="405"/>
    </location>
</feature>
<evidence type="ECO:0000313" key="9">
    <source>
        <dbReference type="Proteomes" id="UP000664521"/>
    </source>
</evidence>
<dbReference type="InterPro" id="IPR005829">
    <property type="entry name" value="Sugar_transporter_CS"/>
</dbReference>
<dbReference type="PROSITE" id="PS00216">
    <property type="entry name" value="SUGAR_TRANSPORT_1"/>
    <property type="match status" value="1"/>
</dbReference>
<dbReference type="GO" id="GO:0016020">
    <property type="term" value="C:membrane"/>
    <property type="evidence" value="ECO:0007669"/>
    <property type="project" value="UniProtKB-SubCell"/>
</dbReference>
<dbReference type="OrthoDB" id="3026777at2759"/>
<comment type="subcellular location">
    <subcellularLocation>
        <location evidence="1">Membrane</location>
        <topology evidence="1">Multi-pass membrane protein</topology>
    </subcellularLocation>
</comment>
<keyword evidence="3 6" id="KW-1133">Transmembrane helix</keyword>
<comment type="caution">
    <text evidence="8">The sequence shown here is derived from an EMBL/GenBank/DDBJ whole genome shotgun (WGS) entry which is preliminary data.</text>
</comment>
<feature type="region of interest" description="Disordered" evidence="5">
    <location>
        <begin position="1"/>
        <end position="43"/>
    </location>
</feature>
<dbReference type="InterPro" id="IPR036259">
    <property type="entry name" value="MFS_trans_sf"/>
</dbReference>
<evidence type="ECO:0000256" key="1">
    <source>
        <dbReference type="ARBA" id="ARBA00004141"/>
    </source>
</evidence>
<dbReference type="PANTHER" id="PTHR23507">
    <property type="entry name" value="ZGC:174356"/>
    <property type="match status" value="1"/>
</dbReference>
<sequence>MENDEEAYRVGLASPPRSSHSNRLGQRSMQSHISHGANKAHDNGYEETPLLAQEIGRLPENESAEPVDRAGGAQEWSGANDFAGQSWWNRPSINWLMPPFLLYTFAFGGVIVPRINLILDLICREYLCSIADQDPTFQFLPVMLGTGDEQCRHLDEVQRRVTRFTLYMGLIAGLLSAFTSPKLGEISDRYGRRKLTALTATGSLIAESIIILAARYPDKISVNWILLGEAFDGICGSFTAAMALTYAYTSDCTAPSKRAVAFAYFHGCLFGGIAVGPLISGFIVKTTGNILNIFYFALAFHAVFVLSIGFVIPESLSKQRQMQARKLRREKQDALKHRADVSSSLISTAIDVLNPASMLAPLAILWPTESSTNPLVRRNIALLAAIDTTMFGVAMGSMNVIMLYAEYIFDWGTPETSVFLSIANLTRVTSLLVVLPLIVRWFRGPASKAVVKESGSDLLDLSIIRVAIVFDMLGYIGYAIVRMSALFIISGALAAIGGMGSPTISSAMTKHVPPERTGQLLGAMGLLHALARVVSPVIFSLIYSSTVGKFTQTVFVCLAATWGLAFFLSWFLTPHVHWDEAKATEAYSEAGVEEGDIVR</sequence>
<keyword evidence="2 6" id="KW-0812">Transmembrane</keyword>
<gene>
    <name evidence="8" type="ORF">HETSPECPRED_009556</name>
</gene>
<evidence type="ECO:0000256" key="3">
    <source>
        <dbReference type="ARBA" id="ARBA00022989"/>
    </source>
</evidence>
<reference evidence="8" key="1">
    <citation type="submission" date="2021-03" db="EMBL/GenBank/DDBJ databases">
        <authorList>
            <person name="Tagirdzhanova G."/>
        </authorList>
    </citation>
    <scope>NUCLEOTIDE SEQUENCE</scope>
</reference>
<dbReference type="Proteomes" id="UP000664521">
    <property type="component" value="Unassembled WGS sequence"/>
</dbReference>
<feature type="transmembrane region" description="Helical" evidence="6">
    <location>
        <begin position="260"/>
        <end position="284"/>
    </location>
</feature>
<feature type="transmembrane region" description="Helical" evidence="6">
    <location>
        <begin position="290"/>
        <end position="312"/>
    </location>
</feature>
<dbReference type="Pfam" id="PF07690">
    <property type="entry name" value="MFS_1"/>
    <property type="match status" value="1"/>
</dbReference>
<keyword evidence="4 6" id="KW-0472">Membrane</keyword>
<feature type="transmembrane region" description="Helical" evidence="6">
    <location>
        <begin position="222"/>
        <end position="248"/>
    </location>
</feature>
<feature type="transmembrane region" description="Helical" evidence="6">
    <location>
        <begin position="417"/>
        <end position="442"/>
    </location>
</feature>
<protein>
    <recommendedName>
        <fullName evidence="7">Major facilitator superfamily (MFS) profile domain-containing protein</fullName>
    </recommendedName>
</protein>
<feature type="transmembrane region" description="Helical" evidence="6">
    <location>
        <begin position="550"/>
        <end position="572"/>
    </location>
</feature>
<feature type="transmembrane region" description="Helical" evidence="6">
    <location>
        <begin position="195"/>
        <end position="216"/>
    </location>
</feature>
<accession>A0A8H3EPU1</accession>
<feature type="transmembrane region" description="Helical" evidence="6">
    <location>
        <begin position="487"/>
        <end position="508"/>
    </location>
</feature>
<evidence type="ECO:0000256" key="5">
    <source>
        <dbReference type="SAM" id="MobiDB-lite"/>
    </source>
</evidence>
<proteinExistence type="predicted"/>